<protein>
    <submittedName>
        <fullName evidence="2">Crp/Fnr family transcriptional regulator</fullName>
    </submittedName>
</protein>
<dbReference type="EMBL" id="CP059735">
    <property type="protein sequence ID" value="WDE02000.1"/>
    <property type="molecule type" value="Genomic_DNA"/>
</dbReference>
<sequence length="187" mass="22094">MKLGFIDFLQQHGFSQQQANMLNRDTETIDLPARTIFLHQADKLEYLYFVSEGLCQACYHTADGKRFSKEFYWSGDCIINFQSLLRQQVSPYSLETLSASSLVRLPINQVQIWRQTNHACYQHLLETQLLYKENKERFMLLHTPQERYQLFSQQFPDLEPCLTDYQLASYIGITPISLSRIKKRLRN</sequence>
<name>A0AAE9YX37_9GAMM</name>
<dbReference type="SUPFAM" id="SSF51206">
    <property type="entry name" value="cAMP-binding domain-like"/>
    <property type="match status" value="1"/>
</dbReference>
<evidence type="ECO:0000313" key="3">
    <source>
        <dbReference type="Proteomes" id="UP000032568"/>
    </source>
</evidence>
<dbReference type="AlphaFoldDB" id="A0AAE9YX37"/>
<dbReference type="Gene3D" id="2.60.120.10">
    <property type="entry name" value="Jelly Rolls"/>
    <property type="match status" value="1"/>
</dbReference>
<reference evidence="2 3" key="1">
    <citation type="journal article" date="2015" name="Genome Announc.">
        <title>Draft Genome Sequences of Marine Isolates of Thalassomonas viridans and Thalassomonas actiniarum.</title>
        <authorList>
            <person name="Olonade I."/>
            <person name="van Zyl L.J."/>
            <person name="Trindade M."/>
        </authorList>
    </citation>
    <scope>NUCLEOTIDE SEQUENCE [LARGE SCALE GENOMIC DNA]</scope>
    <source>
        <strain evidence="2 3">A5K-106</strain>
    </source>
</reference>
<dbReference type="InterPro" id="IPR018490">
    <property type="entry name" value="cNMP-bd_dom_sf"/>
</dbReference>
<dbReference type="KEGG" id="tact:SG35_023795"/>
<dbReference type="CDD" id="cd00038">
    <property type="entry name" value="CAP_ED"/>
    <property type="match status" value="1"/>
</dbReference>
<dbReference type="InterPro" id="IPR000595">
    <property type="entry name" value="cNMP-bd_dom"/>
</dbReference>
<evidence type="ECO:0000313" key="2">
    <source>
        <dbReference type="EMBL" id="WDE02000.1"/>
    </source>
</evidence>
<dbReference type="Proteomes" id="UP000032568">
    <property type="component" value="Chromosome"/>
</dbReference>
<gene>
    <name evidence="2" type="ORF">SG35_023795</name>
</gene>
<feature type="domain" description="Cyclic nucleotide-binding" evidence="1">
    <location>
        <begin position="31"/>
        <end position="111"/>
    </location>
</feature>
<accession>A0AAE9YX37</accession>
<dbReference type="InterPro" id="IPR014710">
    <property type="entry name" value="RmlC-like_jellyroll"/>
</dbReference>
<organism evidence="2 3">
    <name type="scientific">Thalassomonas actiniarum</name>
    <dbReference type="NCBI Taxonomy" id="485447"/>
    <lineage>
        <taxon>Bacteria</taxon>
        <taxon>Pseudomonadati</taxon>
        <taxon>Pseudomonadota</taxon>
        <taxon>Gammaproteobacteria</taxon>
        <taxon>Alteromonadales</taxon>
        <taxon>Colwelliaceae</taxon>
        <taxon>Thalassomonas</taxon>
    </lineage>
</organism>
<proteinExistence type="predicted"/>
<dbReference type="Pfam" id="PF00027">
    <property type="entry name" value="cNMP_binding"/>
    <property type="match status" value="1"/>
</dbReference>
<reference evidence="2 3" key="2">
    <citation type="journal article" date="2022" name="Mar. Drugs">
        <title>Bioassay-Guided Fractionation Leads to the Detection of Cholic Acid Generated by the Rare Thalassomonas sp.</title>
        <authorList>
            <person name="Pheiffer F."/>
            <person name="Schneider Y.K."/>
            <person name="Hansen E.H."/>
            <person name="Andersen J.H."/>
            <person name="Isaksson J."/>
            <person name="Busche T."/>
            <person name="R C."/>
            <person name="Kalinowski J."/>
            <person name="Zyl L.V."/>
            <person name="Trindade M."/>
        </authorList>
    </citation>
    <scope>NUCLEOTIDE SEQUENCE [LARGE SCALE GENOMIC DNA]</scope>
    <source>
        <strain evidence="2 3">A5K-106</strain>
    </source>
</reference>
<evidence type="ECO:0000259" key="1">
    <source>
        <dbReference type="Pfam" id="PF00027"/>
    </source>
</evidence>
<keyword evidence="3" id="KW-1185">Reference proteome</keyword>